<dbReference type="InterPro" id="IPR045187">
    <property type="entry name" value="CcO_II"/>
</dbReference>
<dbReference type="GO" id="GO:0004129">
    <property type="term" value="F:cytochrome-c oxidase activity"/>
    <property type="evidence" value="ECO:0007669"/>
    <property type="project" value="UniProtKB-UniRule"/>
</dbReference>
<dbReference type="CDD" id="cd04212">
    <property type="entry name" value="CuRO_UO_II"/>
    <property type="match status" value="1"/>
</dbReference>
<feature type="domain" description="Cytochrome oxidase subunit II copper A binding" evidence="16">
    <location>
        <begin position="124"/>
        <end position="237"/>
    </location>
</feature>
<dbReference type="RefSeq" id="WP_036750788.1">
    <property type="nucleotide sequence ID" value="NZ_JAGSGC010000012.1"/>
</dbReference>
<keyword evidence="9 15" id="KW-1133">Transmembrane helix</keyword>
<keyword evidence="3 14" id="KW-0813">Transport</keyword>
<dbReference type="PANTHER" id="PTHR22888">
    <property type="entry name" value="CYTOCHROME C OXIDASE, SUBUNIT II"/>
    <property type="match status" value="1"/>
</dbReference>
<keyword evidence="4 14" id="KW-1003">Cell membrane</keyword>
<dbReference type="SUPFAM" id="SSF49503">
    <property type="entry name" value="Cupredoxins"/>
    <property type="match status" value="1"/>
</dbReference>
<accession>A0A066RXZ1</accession>
<dbReference type="EMBL" id="JMIB01000010">
    <property type="protein sequence ID" value="KDM92238.1"/>
    <property type="molecule type" value="Genomic_DNA"/>
</dbReference>
<dbReference type="Pfam" id="PF06481">
    <property type="entry name" value="COX_ARM"/>
    <property type="match status" value="1"/>
</dbReference>
<evidence type="ECO:0000256" key="6">
    <source>
        <dbReference type="ARBA" id="ARBA00022692"/>
    </source>
</evidence>
<dbReference type="InterPro" id="IPR011759">
    <property type="entry name" value="Cyt_c_oxidase_su2_TM_dom"/>
</dbReference>
<dbReference type="GO" id="GO:0042773">
    <property type="term" value="P:ATP synthesis coupled electron transport"/>
    <property type="evidence" value="ECO:0007669"/>
    <property type="project" value="TreeGrafter"/>
</dbReference>
<evidence type="ECO:0000259" key="16">
    <source>
        <dbReference type="PROSITE" id="PS50857"/>
    </source>
</evidence>
<dbReference type="GO" id="GO:0005507">
    <property type="term" value="F:copper ion binding"/>
    <property type="evidence" value="ECO:0007669"/>
    <property type="project" value="InterPro"/>
</dbReference>
<dbReference type="InterPro" id="IPR010514">
    <property type="entry name" value="COX_ARM"/>
</dbReference>
<name>A0A066RXZ1_9GAMM</name>
<feature type="transmembrane region" description="Helical" evidence="15">
    <location>
        <begin position="43"/>
        <end position="67"/>
    </location>
</feature>
<comment type="caution">
    <text evidence="18">The sequence shown here is derived from an EMBL/GenBank/DDBJ whole genome shotgun (WGS) entry which is preliminary data.</text>
</comment>
<dbReference type="SUPFAM" id="SSF81464">
    <property type="entry name" value="Cytochrome c oxidase subunit II-like, transmembrane region"/>
    <property type="match status" value="1"/>
</dbReference>
<proteinExistence type="inferred from homology"/>
<feature type="transmembrane region" description="Helical" evidence="15">
    <location>
        <begin position="88"/>
        <end position="108"/>
    </location>
</feature>
<evidence type="ECO:0000256" key="14">
    <source>
        <dbReference type="PIRNR" id="PIRNR000292"/>
    </source>
</evidence>
<dbReference type="InterPro" id="IPR006333">
    <property type="entry name" value="Cyt_o_ubiquinol_oxidase_su2"/>
</dbReference>
<keyword evidence="8 14" id="KW-0249">Electron transport</keyword>
<evidence type="ECO:0000313" key="19">
    <source>
        <dbReference type="Proteomes" id="UP000027192"/>
    </source>
</evidence>
<evidence type="ECO:0000256" key="13">
    <source>
        <dbReference type="ARBA" id="ARBA00023288"/>
    </source>
</evidence>
<organism evidence="18 19">
    <name type="scientific">Photobacterium galatheae</name>
    <dbReference type="NCBI Taxonomy" id="1654360"/>
    <lineage>
        <taxon>Bacteria</taxon>
        <taxon>Pseudomonadati</taxon>
        <taxon>Pseudomonadota</taxon>
        <taxon>Gammaproteobacteria</taxon>
        <taxon>Vibrionales</taxon>
        <taxon>Vibrionaceae</taxon>
        <taxon>Photobacterium</taxon>
    </lineage>
</organism>
<keyword evidence="7" id="KW-0732">Signal</keyword>
<evidence type="ECO:0000256" key="10">
    <source>
        <dbReference type="ARBA" id="ARBA00023002"/>
    </source>
</evidence>
<evidence type="ECO:0000313" key="18">
    <source>
        <dbReference type="EMBL" id="KDM92238.1"/>
    </source>
</evidence>
<dbReference type="InterPro" id="IPR034227">
    <property type="entry name" value="CuRO_UO_II"/>
</dbReference>
<evidence type="ECO:0000256" key="15">
    <source>
        <dbReference type="SAM" id="Phobius"/>
    </source>
</evidence>
<keyword evidence="5 14" id="KW-0679">Respiratory chain</keyword>
<dbReference type="Gene3D" id="1.10.287.90">
    <property type="match status" value="1"/>
</dbReference>
<keyword evidence="13" id="KW-0449">Lipoprotein</keyword>
<evidence type="ECO:0000256" key="11">
    <source>
        <dbReference type="ARBA" id="ARBA00023136"/>
    </source>
</evidence>
<evidence type="ECO:0000256" key="5">
    <source>
        <dbReference type="ARBA" id="ARBA00022660"/>
    </source>
</evidence>
<evidence type="ECO:0000256" key="3">
    <source>
        <dbReference type="ARBA" id="ARBA00022448"/>
    </source>
</evidence>
<dbReference type="PANTHER" id="PTHR22888:SF18">
    <property type="entry name" value="CYTOCHROME BO(3) UBIQUINOL OXIDASE SUBUNIT 2"/>
    <property type="match status" value="1"/>
</dbReference>
<gene>
    <name evidence="18" type="ORF">EA58_07025</name>
</gene>
<evidence type="ECO:0000256" key="1">
    <source>
        <dbReference type="ARBA" id="ARBA00004651"/>
    </source>
</evidence>
<evidence type="ECO:0000256" key="12">
    <source>
        <dbReference type="ARBA" id="ARBA00023139"/>
    </source>
</evidence>
<dbReference type="GO" id="GO:0016682">
    <property type="term" value="F:oxidoreductase activity, acting on diphenols and related substances as donors, oxygen as acceptor"/>
    <property type="evidence" value="ECO:0007669"/>
    <property type="project" value="InterPro"/>
</dbReference>
<dbReference type="Pfam" id="PF00116">
    <property type="entry name" value="COX2"/>
    <property type="match status" value="1"/>
</dbReference>
<dbReference type="STRING" id="1654360.EA58_07025"/>
<sequence length="299" mass="33497">MKTSRYKNILSGGFVFFMSLFLSGCQFALLDPKGRIGAAEKDLIITSLLLMLIVVIPVILMTFYFAFKYRESNTDEKYTPEWSHSTKIELVVWTVPIIIIAILGTITWRSTHALDPRQPIESSVEPMKIEVVSLDWKWLFIYPDQQIATINEVAFPKGVPVEFHVTSNSVMNSFFIPQLGSQIYAMTGMLNKLHLIADEAGTFDGISAGYSGHGFSGMKFKALALPDQASFDAWVQKVQASENQMKTLSDFKTIAKPSENVPVSYYSHVPSDMLLTILNQFEGSLTCTITPEFSAEQTF</sequence>
<dbReference type="GO" id="GO:0005886">
    <property type="term" value="C:plasma membrane"/>
    <property type="evidence" value="ECO:0007669"/>
    <property type="project" value="UniProtKB-SubCell"/>
</dbReference>
<keyword evidence="12" id="KW-0564">Palmitate</keyword>
<protein>
    <recommendedName>
        <fullName evidence="14">Ubiquinol oxidase subunit 2</fullName>
    </recommendedName>
</protein>
<feature type="domain" description="Cytochrome oxidase subunit II transmembrane region profile" evidence="17">
    <location>
        <begin position="21"/>
        <end position="118"/>
    </location>
</feature>
<dbReference type="PROSITE" id="PS50857">
    <property type="entry name" value="COX2_CUA"/>
    <property type="match status" value="1"/>
</dbReference>
<evidence type="ECO:0000256" key="2">
    <source>
        <dbReference type="ARBA" id="ARBA00007866"/>
    </source>
</evidence>
<keyword evidence="10 14" id="KW-0560">Oxidoreductase</keyword>
<dbReference type="PROSITE" id="PS50999">
    <property type="entry name" value="COX2_TM"/>
    <property type="match status" value="1"/>
</dbReference>
<comment type="similarity">
    <text evidence="2 14">Belongs to the cytochrome c oxidase subunit 2 family.</text>
</comment>
<dbReference type="PROSITE" id="PS51257">
    <property type="entry name" value="PROKAR_LIPOPROTEIN"/>
    <property type="match status" value="1"/>
</dbReference>
<keyword evidence="19" id="KW-1185">Reference proteome</keyword>
<dbReference type="InterPro" id="IPR036257">
    <property type="entry name" value="Cyt_c_oxidase_su2_TM_sf"/>
</dbReference>
<evidence type="ECO:0000256" key="4">
    <source>
        <dbReference type="ARBA" id="ARBA00022475"/>
    </source>
</evidence>
<dbReference type="PIRSF" id="PIRSF000292">
    <property type="entry name" value="Ubi_od_II"/>
    <property type="match status" value="1"/>
</dbReference>
<dbReference type="NCBIfam" id="TIGR01433">
    <property type="entry name" value="CyoA"/>
    <property type="match status" value="1"/>
</dbReference>
<dbReference type="Gene3D" id="2.60.40.420">
    <property type="entry name" value="Cupredoxins - blue copper proteins"/>
    <property type="match status" value="1"/>
</dbReference>
<dbReference type="GO" id="GO:0009486">
    <property type="term" value="F:cytochrome bo3 ubiquinol oxidase activity"/>
    <property type="evidence" value="ECO:0007669"/>
    <property type="project" value="InterPro"/>
</dbReference>
<dbReference type="InterPro" id="IPR002429">
    <property type="entry name" value="CcO_II-like_C"/>
</dbReference>
<evidence type="ECO:0000256" key="8">
    <source>
        <dbReference type="ARBA" id="ARBA00022982"/>
    </source>
</evidence>
<comment type="subcellular location">
    <subcellularLocation>
        <location evidence="1">Cell membrane</location>
        <topology evidence="1">Multi-pass membrane protein</topology>
    </subcellularLocation>
</comment>
<dbReference type="OrthoDB" id="9783445at2"/>
<evidence type="ECO:0000256" key="9">
    <source>
        <dbReference type="ARBA" id="ARBA00022989"/>
    </source>
</evidence>
<keyword evidence="6 15" id="KW-0812">Transmembrane</keyword>
<dbReference type="AlphaFoldDB" id="A0A066RXZ1"/>
<evidence type="ECO:0000259" key="17">
    <source>
        <dbReference type="PROSITE" id="PS50999"/>
    </source>
</evidence>
<reference evidence="18 19" key="1">
    <citation type="submission" date="2014-04" db="EMBL/GenBank/DDBJ databases">
        <title>Draft genome sequence of Photobacterium halotolerans S2753: a solonamide, ngercheumicin and holomycin producer.</title>
        <authorList>
            <person name="Machado H.R."/>
            <person name="Gram L."/>
        </authorList>
    </citation>
    <scope>NUCLEOTIDE SEQUENCE [LARGE SCALE GENOMIC DNA]</scope>
    <source>
        <strain evidence="18 19">S2753</strain>
    </source>
</reference>
<evidence type="ECO:0000256" key="7">
    <source>
        <dbReference type="ARBA" id="ARBA00022729"/>
    </source>
</evidence>
<keyword evidence="11 14" id="KW-0472">Membrane</keyword>
<dbReference type="InterPro" id="IPR008972">
    <property type="entry name" value="Cupredoxin"/>
</dbReference>
<dbReference type="Proteomes" id="UP000027192">
    <property type="component" value="Unassembled WGS sequence"/>
</dbReference>